<evidence type="ECO:0000313" key="3">
    <source>
        <dbReference type="Proteomes" id="UP000031338"/>
    </source>
</evidence>
<evidence type="ECO:0000313" key="2">
    <source>
        <dbReference type="EMBL" id="KHS47017.1"/>
    </source>
</evidence>
<accession>A0A0B9ACH5</accession>
<dbReference type="EMBL" id="JRVC01000007">
    <property type="protein sequence ID" value="KHS47017.1"/>
    <property type="molecule type" value="Genomic_DNA"/>
</dbReference>
<keyword evidence="1" id="KW-1133">Transmembrane helix</keyword>
<proteinExistence type="predicted"/>
<feature type="transmembrane region" description="Helical" evidence="1">
    <location>
        <begin position="20"/>
        <end position="38"/>
    </location>
</feature>
<dbReference type="Proteomes" id="UP000031338">
    <property type="component" value="Unassembled WGS sequence"/>
</dbReference>
<keyword evidence="1" id="KW-0472">Membrane</keyword>
<gene>
    <name evidence="2" type="ORF">NJ75_01853</name>
</gene>
<dbReference type="PATRIC" id="fig|48936.3.peg.1868"/>
<protein>
    <submittedName>
        <fullName evidence="2">Uncharacterized protein</fullName>
    </submittedName>
</protein>
<sequence length="39" mass="4054">MTIQLSPTLIRPTRGIPAEAFAIGVLVLTAAANALHLVI</sequence>
<evidence type="ECO:0000256" key="1">
    <source>
        <dbReference type="SAM" id="Phobius"/>
    </source>
</evidence>
<keyword evidence="3" id="KW-1185">Reference proteome</keyword>
<dbReference type="AlphaFoldDB" id="A0A0B9ACH5"/>
<keyword evidence="1" id="KW-0812">Transmembrane</keyword>
<dbReference type="STRING" id="48936.NJ75_01853"/>
<comment type="caution">
    <text evidence="2">The sequence shown here is derived from an EMBL/GenBank/DDBJ whole genome shotgun (WGS) entry which is preliminary data.</text>
</comment>
<reference evidence="2 3" key="1">
    <citation type="submission" date="2014-10" db="EMBL/GenBank/DDBJ databases">
        <title>Draft genome sequence of Novosphingobium subterraneum DSM 12447.</title>
        <authorList>
            <person name="Gan H.M."/>
            <person name="Gan H.Y."/>
            <person name="Savka M.A."/>
        </authorList>
    </citation>
    <scope>NUCLEOTIDE SEQUENCE [LARGE SCALE GENOMIC DNA]</scope>
    <source>
        <strain evidence="2 3">DSM 12447</strain>
    </source>
</reference>
<organism evidence="2 3">
    <name type="scientific">Novosphingobium subterraneum</name>
    <dbReference type="NCBI Taxonomy" id="48936"/>
    <lineage>
        <taxon>Bacteria</taxon>
        <taxon>Pseudomonadati</taxon>
        <taxon>Pseudomonadota</taxon>
        <taxon>Alphaproteobacteria</taxon>
        <taxon>Sphingomonadales</taxon>
        <taxon>Sphingomonadaceae</taxon>
        <taxon>Novosphingobium</taxon>
    </lineage>
</organism>
<name>A0A0B9ACH5_9SPHN</name>